<name>A0A6J8D7M9_MYTCO</name>
<gene>
    <name evidence="1" type="ORF">MCOR_37536</name>
</gene>
<organism evidence="1 2">
    <name type="scientific">Mytilus coruscus</name>
    <name type="common">Sea mussel</name>
    <dbReference type="NCBI Taxonomy" id="42192"/>
    <lineage>
        <taxon>Eukaryota</taxon>
        <taxon>Metazoa</taxon>
        <taxon>Spiralia</taxon>
        <taxon>Lophotrochozoa</taxon>
        <taxon>Mollusca</taxon>
        <taxon>Bivalvia</taxon>
        <taxon>Autobranchia</taxon>
        <taxon>Pteriomorphia</taxon>
        <taxon>Mytilida</taxon>
        <taxon>Mytiloidea</taxon>
        <taxon>Mytilidae</taxon>
        <taxon>Mytilinae</taxon>
        <taxon>Mytilus</taxon>
    </lineage>
</organism>
<dbReference type="EMBL" id="CACVKT020006803">
    <property type="protein sequence ID" value="CAC5403661.1"/>
    <property type="molecule type" value="Genomic_DNA"/>
</dbReference>
<reference evidence="1 2" key="1">
    <citation type="submission" date="2020-06" db="EMBL/GenBank/DDBJ databases">
        <authorList>
            <person name="Li R."/>
            <person name="Bekaert M."/>
        </authorList>
    </citation>
    <scope>NUCLEOTIDE SEQUENCE [LARGE SCALE GENOMIC DNA]</scope>
    <source>
        <strain evidence="2">wild</strain>
    </source>
</reference>
<proteinExistence type="predicted"/>
<evidence type="ECO:0000313" key="1">
    <source>
        <dbReference type="EMBL" id="CAC5403661.1"/>
    </source>
</evidence>
<accession>A0A6J8D7M9</accession>
<keyword evidence="2" id="KW-1185">Reference proteome</keyword>
<dbReference type="AlphaFoldDB" id="A0A6J8D7M9"/>
<evidence type="ECO:0000313" key="2">
    <source>
        <dbReference type="Proteomes" id="UP000507470"/>
    </source>
</evidence>
<sequence length="322" mass="37111">MSETTDEEYGNNDDETAFAGRRRMKKIHFSKRRVDKNSTCRENLDGFLPVHTSQWNLPCLESLRIFYSEKPLPLSELLDIVYKNTSMFEPLTLNQTKVVNFLQNSLDFCTSIEDVMIYSRRYPREIGRDLLEEIKKNLEKDIFTNNSFESDVVKVSTIGQIENFIKSTVFMMYFMRNEREPSNIPENVFEDLFNKFLLMCDLVPSGSFWQVKAKLLQQHVQSETDLVILPSDPTQSEAVTALSIVKVTNLADYLHSPPPSSADDRVKPEIYNRISEKVLGQHGGELIVHNGIFNKNFENKKDKKAYLPGMIVVGTEVRNTEC</sequence>
<protein>
    <submittedName>
        <fullName evidence="1">Uncharacterized protein</fullName>
    </submittedName>
</protein>
<dbReference type="OrthoDB" id="10302563at2759"/>
<dbReference type="Proteomes" id="UP000507470">
    <property type="component" value="Unassembled WGS sequence"/>
</dbReference>